<dbReference type="AlphaFoldDB" id="A0A2T8IKV6"/>
<name>A0A2T8IKV6_9POAL</name>
<evidence type="ECO:0000313" key="1">
    <source>
        <dbReference type="EMBL" id="PVH38311.1"/>
    </source>
</evidence>
<proteinExistence type="predicted"/>
<reference evidence="1" key="1">
    <citation type="submission" date="2018-04" db="EMBL/GenBank/DDBJ databases">
        <title>WGS assembly of Panicum hallii.</title>
        <authorList>
            <person name="Lovell J."/>
            <person name="Jenkins J."/>
            <person name="Lowry D."/>
            <person name="Mamidi S."/>
            <person name="Sreedasyam A."/>
            <person name="Weng X."/>
            <person name="Barry K."/>
            <person name="Bonette J."/>
            <person name="Campitelli B."/>
            <person name="Daum C."/>
            <person name="Gordon S."/>
            <person name="Gould B."/>
            <person name="Lipzen A."/>
            <person name="Macqueen A."/>
            <person name="Palacio-Mejia J."/>
            <person name="Plott C."/>
            <person name="Shakirov E."/>
            <person name="Shu S."/>
            <person name="Yoshinaga Y."/>
            <person name="Zane M."/>
            <person name="Rokhsar D."/>
            <person name="Grimwood J."/>
            <person name="Schmutz J."/>
            <person name="Juenger T."/>
        </authorList>
    </citation>
    <scope>NUCLEOTIDE SEQUENCE [LARGE SCALE GENOMIC DNA]</scope>
    <source>
        <strain evidence="1">FIL2</strain>
    </source>
</reference>
<dbReference type="Gramene" id="PVH38311">
    <property type="protein sequence ID" value="PVH38311"/>
    <property type="gene ID" value="PAHAL_5G226000"/>
</dbReference>
<gene>
    <name evidence="1" type="ORF">PAHAL_5G226000</name>
</gene>
<dbReference type="EMBL" id="CM008050">
    <property type="protein sequence ID" value="PVH38311.1"/>
    <property type="molecule type" value="Genomic_DNA"/>
</dbReference>
<organism evidence="1">
    <name type="scientific">Panicum hallii</name>
    <dbReference type="NCBI Taxonomy" id="206008"/>
    <lineage>
        <taxon>Eukaryota</taxon>
        <taxon>Viridiplantae</taxon>
        <taxon>Streptophyta</taxon>
        <taxon>Embryophyta</taxon>
        <taxon>Tracheophyta</taxon>
        <taxon>Spermatophyta</taxon>
        <taxon>Magnoliopsida</taxon>
        <taxon>Liliopsida</taxon>
        <taxon>Poales</taxon>
        <taxon>Poaceae</taxon>
        <taxon>PACMAD clade</taxon>
        <taxon>Panicoideae</taxon>
        <taxon>Panicodae</taxon>
        <taxon>Paniceae</taxon>
        <taxon>Panicinae</taxon>
        <taxon>Panicum</taxon>
        <taxon>Panicum sect. Panicum</taxon>
    </lineage>
</organism>
<sequence>MIRRRRDHSFFYWGRVHERQLQTSDIHRLYLPFRWHQQDPAKVRNFVSRLLHSAAVF</sequence>
<accession>A0A2T8IKV6</accession>
<dbReference type="Proteomes" id="UP000243499">
    <property type="component" value="Chromosome 5"/>
</dbReference>
<protein>
    <submittedName>
        <fullName evidence="1">Uncharacterized protein</fullName>
    </submittedName>
</protein>